<dbReference type="RefSeq" id="WP_188230278.1">
    <property type="nucleotide sequence ID" value="NZ_JACVXB010000003.1"/>
</dbReference>
<dbReference type="Proteomes" id="UP000600588">
    <property type="component" value="Unassembled WGS sequence"/>
</dbReference>
<gene>
    <name evidence="1" type="ORF">ICJ83_10230</name>
</gene>
<organism evidence="1 2">
    <name type="scientific">Aestuariibaculum sediminum</name>
    <dbReference type="NCBI Taxonomy" id="2770637"/>
    <lineage>
        <taxon>Bacteria</taxon>
        <taxon>Pseudomonadati</taxon>
        <taxon>Bacteroidota</taxon>
        <taxon>Flavobacteriia</taxon>
        <taxon>Flavobacteriales</taxon>
        <taxon>Flavobacteriaceae</taxon>
    </lineage>
</organism>
<dbReference type="PROSITE" id="PS51257">
    <property type="entry name" value="PROKAR_LIPOPROTEIN"/>
    <property type="match status" value="1"/>
</dbReference>
<dbReference type="Pfam" id="PF13618">
    <property type="entry name" value="Gluconate_2-dh3"/>
    <property type="match status" value="1"/>
</dbReference>
<evidence type="ECO:0000313" key="1">
    <source>
        <dbReference type="EMBL" id="MBD0832509.1"/>
    </source>
</evidence>
<reference evidence="1 2" key="1">
    <citation type="submission" date="2020-09" db="EMBL/GenBank/DDBJ databases">
        <title>TT11 complete genome.</title>
        <authorList>
            <person name="Wu Z."/>
        </authorList>
    </citation>
    <scope>NUCLEOTIDE SEQUENCE [LARGE SCALE GENOMIC DNA]</scope>
    <source>
        <strain evidence="1 2">TT11</strain>
    </source>
</reference>
<name>A0A8J6QI57_9FLAO</name>
<proteinExistence type="predicted"/>
<keyword evidence="2" id="KW-1185">Reference proteome</keyword>
<comment type="caution">
    <text evidence="1">The sequence shown here is derived from an EMBL/GenBank/DDBJ whole genome shotgun (WGS) entry which is preliminary data.</text>
</comment>
<evidence type="ECO:0000313" key="2">
    <source>
        <dbReference type="Proteomes" id="UP000600588"/>
    </source>
</evidence>
<accession>A0A8J6QI57</accession>
<dbReference type="AlphaFoldDB" id="A0A8J6QI57"/>
<sequence length="203" mass="23141">MDRRQSLKTLGLGLGYAIATPTIMQILSSCEAKHRINWKPLFLNEEQAYAIESLANVIVPQGLLPAASTVNTPQFLDLLLKDVINDTEQQTFLKGAEVFSKTFKALTGKSILEGDKFDYTLIVSNYFDVENEEAEQVMTLVNSSPEDSVRNERYYLYSYLLFVRRYTLFAYTSAEALHDEVQKYDPYTPQYNSCMSSDAFFES</sequence>
<dbReference type="InterPro" id="IPR027056">
    <property type="entry name" value="Gluconate_2DH_su3"/>
</dbReference>
<protein>
    <submittedName>
        <fullName evidence="1">Gluconate 2-dehydrogenase subunit 3 family protein</fullName>
    </submittedName>
</protein>
<dbReference type="EMBL" id="JACVXB010000003">
    <property type="protein sequence ID" value="MBD0832509.1"/>
    <property type="molecule type" value="Genomic_DNA"/>
</dbReference>